<dbReference type="SMART" id="SM00413">
    <property type="entry name" value="ETS"/>
    <property type="match status" value="1"/>
</dbReference>
<comment type="similarity">
    <text evidence="1 3">Belongs to the ETS family.</text>
</comment>
<evidence type="ECO:0000256" key="1">
    <source>
        <dbReference type="ARBA" id="ARBA00005562"/>
    </source>
</evidence>
<reference evidence="6 7" key="1">
    <citation type="submission" date="2023-02" db="EMBL/GenBank/DDBJ databases">
        <title>LHISI_Scaffold_Assembly.</title>
        <authorList>
            <person name="Stuart O.P."/>
            <person name="Cleave R."/>
            <person name="Magrath M.J.L."/>
            <person name="Mikheyev A.S."/>
        </authorList>
    </citation>
    <scope>NUCLEOTIDE SEQUENCE [LARGE SCALE GENOMIC DNA]</scope>
    <source>
        <strain evidence="6">Daus_M_001</strain>
        <tissue evidence="6">Leg muscle</tissue>
    </source>
</reference>
<evidence type="ECO:0000259" key="5">
    <source>
        <dbReference type="PROSITE" id="PS50061"/>
    </source>
</evidence>
<gene>
    <name evidence="6" type="ORF">PR048_028059</name>
</gene>
<dbReference type="PRINTS" id="PR00454">
    <property type="entry name" value="ETSDOMAIN"/>
</dbReference>
<evidence type="ECO:0000256" key="3">
    <source>
        <dbReference type="RuleBase" id="RU004019"/>
    </source>
</evidence>
<evidence type="ECO:0000256" key="2">
    <source>
        <dbReference type="ARBA" id="ARBA00023125"/>
    </source>
</evidence>
<dbReference type="SUPFAM" id="SSF46785">
    <property type="entry name" value="Winged helix' DNA-binding domain"/>
    <property type="match status" value="1"/>
</dbReference>
<organism evidence="6 7">
    <name type="scientific">Dryococelus australis</name>
    <dbReference type="NCBI Taxonomy" id="614101"/>
    <lineage>
        <taxon>Eukaryota</taxon>
        <taxon>Metazoa</taxon>
        <taxon>Ecdysozoa</taxon>
        <taxon>Arthropoda</taxon>
        <taxon>Hexapoda</taxon>
        <taxon>Insecta</taxon>
        <taxon>Pterygota</taxon>
        <taxon>Neoptera</taxon>
        <taxon>Polyneoptera</taxon>
        <taxon>Phasmatodea</taxon>
        <taxon>Verophasmatodea</taxon>
        <taxon>Anareolatae</taxon>
        <taxon>Phasmatidae</taxon>
        <taxon>Eurycanthinae</taxon>
        <taxon>Dryococelus</taxon>
    </lineage>
</organism>
<evidence type="ECO:0000313" key="7">
    <source>
        <dbReference type="Proteomes" id="UP001159363"/>
    </source>
</evidence>
<dbReference type="Pfam" id="PF00178">
    <property type="entry name" value="Ets"/>
    <property type="match status" value="1"/>
</dbReference>
<dbReference type="Gene3D" id="1.10.10.10">
    <property type="entry name" value="Winged helix-like DNA-binding domain superfamily/Winged helix DNA-binding domain"/>
    <property type="match status" value="1"/>
</dbReference>
<sequence length="617" mass="69839">MDDGSCLRRANKSSSLRLHQRSSSQIHRYSLPRHKCLGSGLNSVTKRFGRRIKSVGHYGLSNALKRKGTLGASTSAGRVGNTLILDPNGNESHAEKSGDLAGQGMSPDLDSTRCRKDACKVFTERRAARAVPVPLEVNCIQVNSRLRKSGNTHPINVRTFSNILAFLEYFLEPIHALYSPFAVTSHFSEALPKLHFQDIPPPRLNKAQASLGNYAEGTAHRIPERHSLSAGRIERVMLWRFLLNLLEDPRNKPCIHWVQRDDGIFRILNTDWLARLWGRRHGNPRMTYEKMARAMRFYSGIELAQRHLHLGRCRESGYRPSPDSRTSLEYCEHRFLFITCARLFMDDAFVFVSSLEIVLLANHTATHQPRVPSKHRLLCIVVPQKVLRLALIFPTCLFLPVPKHKILAYNVHRRRSNPKAVKLASKVIFCLLENKCMPACTVAYAVNEQFRSLIGYVKLWARASCVIGYRMLRVCGWSRRSKLLVKAVYDKVNTYDGWKLVPHLNPMEIVQLDRCLNKVYAVLLLLFTPKSRLELQYQPGLEAAGFVKKILTKKKLLNADRSLETVQVAQGRGILNVSSTARSLETVQVAQGRGIGEGLGRNRPWPLLGTHPSICLE</sequence>
<dbReference type="InterPro" id="IPR000418">
    <property type="entry name" value="Ets_dom"/>
</dbReference>
<dbReference type="EMBL" id="JARBHB010000012">
    <property type="protein sequence ID" value="KAJ8871726.1"/>
    <property type="molecule type" value="Genomic_DNA"/>
</dbReference>
<dbReference type="InterPro" id="IPR046328">
    <property type="entry name" value="ETS_fam"/>
</dbReference>
<feature type="domain" description="ETS" evidence="5">
    <location>
        <begin position="236"/>
        <end position="298"/>
    </location>
</feature>
<dbReference type="PANTHER" id="PTHR11849">
    <property type="entry name" value="ETS"/>
    <property type="match status" value="1"/>
</dbReference>
<dbReference type="PROSITE" id="PS50061">
    <property type="entry name" value="ETS_DOMAIN_3"/>
    <property type="match status" value="1"/>
</dbReference>
<feature type="region of interest" description="Disordered" evidence="4">
    <location>
        <begin position="1"/>
        <end position="25"/>
    </location>
</feature>
<name>A0ABQ9GI84_9NEOP</name>
<dbReference type="PANTHER" id="PTHR11849:SF184">
    <property type="entry name" value="ETS DOMAIN-CONTAINING PROTEIN"/>
    <property type="match status" value="1"/>
</dbReference>
<keyword evidence="3" id="KW-0539">Nucleus</keyword>
<comment type="caution">
    <text evidence="6">The sequence shown here is derived from an EMBL/GenBank/DDBJ whole genome shotgun (WGS) entry which is preliminary data.</text>
</comment>
<evidence type="ECO:0000256" key="4">
    <source>
        <dbReference type="SAM" id="MobiDB-lite"/>
    </source>
</evidence>
<comment type="subcellular location">
    <subcellularLocation>
        <location evidence="3">Nucleus</location>
    </subcellularLocation>
</comment>
<evidence type="ECO:0000313" key="6">
    <source>
        <dbReference type="EMBL" id="KAJ8871726.1"/>
    </source>
</evidence>
<keyword evidence="2 3" id="KW-0238">DNA-binding</keyword>
<keyword evidence="7" id="KW-1185">Reference proteome</keyword>
<feature type="compositionally biased region" description="Low complexity" evidence="4">
    <location>
        <begin position="13"/>
        <end position="25"/>
    </location>
</feature>
<feature type="region of interest" description="Disordered" evidence="4">
    <location>
        <begin position="83"/>
        <end position="109"/>
    </location>
</feature>
<protein>
    <recommendedName>
        <fullName evidence="5">ETS domain-containing protein</fullName>
    </recommendedName>
</protein>
<dbReference type="InterPro" id="IPR036390">
    <property type="entry name" value="WH_DNA-bd_sf"/>
</dbReference>
<dbReference type="Proteomes" id="UP001159363">
    <property type="component" value="Chromosome 11"/>
</dbReference>
<dbReference type="InterPro" id="IPR036388">
    <property type="entry name" value="WH-like_DNA-bd_sf"/>
</dbReference>
<accession>A0ABQ9GI84</accession>
<proteinExistence type="inferred from homology"/>